<accession>A0A6N9ZMD3</accession>
<dbReference type="Proteomes" id="UP000468864">
    <property type="component" value="Unassembled WGS sequence"/>
</dbReference>
<organism evidence="1 2">
    <name type="scientific">Rhizobium laguerreae</name>
    <dbReference type="NCBI Taxonomy" id="1076926"/>
    <lineage>
        <taxon>Bacteria</taxon>
        <taxon>Pseudomonadati</taxon>
        <taxon>Pseudomonadota</taxon>
        <taxon>Alphaproteobacteria</taxon>
        <taxon>Hyphomicrobiales</taxon>
        <taxon>Rhizobiaceae</taxon>
        <taxon>Rhizobium/Agrobacterium group</taxon>
        <taxon>Rhizobium</taxon>
    </lineage>
</organism>
<reference evidence="1 2" key="1">
    <citation type="submission" date="2019-12" db="EMBL/GenBank/DDBJ databases">
        <title>Rhizobium genotypes associated with high levels of biological nitrogen fixation by grain legumes in a temperate-maritime cropping system.</title>
        <authorList>
            <person name="Maluk M."/>
            <person name="Francesc Ferrando Molina F."/>
            <person name="Lopez Del Egido L."/>
            <person name="Lafos M."/>
            <person name="Langarica-Fuentes A."/>
            <person name="Gebre Yohannes G."/>
            <person name="Young M.W."/>
            <person name="Martin P."/>
            <person name="Gantlett R."/>
            <person name="Kenicer G."/>
            <person name="Hawes C."/>
            <person name="Begg G.S."/>
            <person name="Quilliam R.S."/>
            <person name="Squire G.R."/>
            <person name="Poole P.S."/>
            <person name="Young P.W."/>
            <person name="Iannetta P.M."/>
            <person name="James E.K."/>
        </authorList>
    </citation>
    <scope>NUCLEOTIDE SEQUENCE [LARGE SCALE GENOMIC DNA]</scope>
    <source>
        <strain evidence="1 2">JHI2449</strain>
    </source>
</reference>
<comment type="caution">
    <text evidence="1">The sequence shown here is derived from an EMBL/GenBank/DDBJ whole genome shotgun (WGS) entry which is preliminary data.</text>
</comment>
<dbReference type="EMBL" id="WUEP01000026">
    <property type="protein sequence ID" value="NEH94653.1"/>
    <property type="molecule type" value="Genomic_DNA"/>
</dbReference>
<proteinExistence type="predicted"/>
<dbReference type="AlphaFoldDB" id="A0A6N9ZMD3"/>
<sequence>MMSADVVLQGDIPGGLATIFQHLNLMARPANLRFAGRAFRMTAGRAGTPVSLSVFCFGAILDVKLPRTLPELL</sequence>
<dbReference type="RefSeq" id="WP_163882200.1">
    <property type="nucleotide sequence ID" value="NZ_WUEP01000026.1"/>
</dbReference>
<evidence type="ECO:0000313" key="2">
    <source>
        <dbReference type="Proteomes" id="UP000468864"/>
    </source>
</evidence>
<gene>
    <name evidence="1" type="ORF">GR206_27190</name>
</gene>
<evidence type="ECO:0000313" key="1">
    <source>
        <dbReference type="EMBL" id="NEH94653.1"/>
    </source>
</evidence>
<protein>
    <submittedName>
        <fullName evidence="1">Uncharacterized protein</fullName>
    </submittedName>
</protein>
<name>A0A6N9ZMD3_9HYPH</name>